<dbReference type="Pfam" id="PF07883">
    <property type="entry name" value="Cupin_2"/>
    <property type="match status" value="1"/>
</dbReference>
<keyword evidence="1" id="KW-0732">Signal</keyword>
<comment type="caution">
    <text evidence="3">The sequence shown here is derived from an EMBL/GenBank/DDBJ whole genome shotgun (WGS) entry which is preliminary data.</text>
</comment>
<organism evidence="3 4">
    <name type="scientific">Sphingomonas psychrolutea</name>
    <dbReference type="NCBI Taxonomy" id="1259676"/>
    <lineage>
        <taxon>Bacteria</taxon>
        <taxon>Pseudomonadati</taxon>
        <taxon>Pseudomonadota</taxon>
        <taxon>Alphaproteobacteria</taxon>
        <taxon>Sphingomonadales</taxon>
        <taxon>Sphingomonadaceae</taxon>
        <taxon>Sphingomonas</taxon>
    </lineage>
</organism>
<sequence length="149" mass="15774">MTRTTLQSAVFALLAATTFAAPAFAGECPANKKAINALTGAPTMPKGVTDTVIGSVDLGAEINVADRQLRTRRLVVQPGGIVPLHSHKDRPALIYTVSGQITEYRSSCAVPILHKAGDIAREADGISHYWINHGEVPTVLLSSDVHHGN</sequence>
<dbReference type="RefSeq" id="WP_188449686.1">
    <property type="nucleotide sequence ID" value="NZ_BMDW01000030.1"/>
</dbReference>
<dbReference type="Proteomes" id="UP000618591">
    <property type="component" value="Unassembled WGS sequence"/>
</dbReference>
<protein>
    <submittedName>
        <fullName evidence="3">Cupin</fullName>
    </submittedName>
</protein>
<evidence type="ECO:0000256" key="1">
    <source>
        <dbReference type="SAM" id="SignalP"/>
    </source>
</evidence>
<dbReference type="Gene3D" id="2.60.120.10">
    <property type="entry name" value="Jelly Rolls"/>
    <property type="match status" value="1"/>
</dbReference>
<evidence type="ECO:0000313" key="3">
    <source>
        <dbReference type="EMBL" id="GGA61101.1"/>
    </source>
</evidence>
<reference evidence="4" key="1">
    <citation type="journal article" date="2019" name="Int. J. Syst. Evol. Microbiol.">
        <title>The Global Catalogue of Microorganisms (GCM) 10K type strain sequencing project: providing services to taxonomists for standard genome sequencing and annotation.</title>
        <authorList>
            <consortium name="The Broad Institute Genomics Platform"/>
            <consortium name="The Broad Institute Genome Sequencing Center for Infectious Disease"/>
            <person name="Wu L."/>
            <person name="Ma J."/>
        </authorList>
    </citation>
    <scope>NUCLEOTIDE SEQUENCE [LARGE SCALE GENOMIC DNA]</scope>
    <source>
        <strain evidence="4">CGMCC 1.10106</strain>
    </source>
</reference>
<evidence type="ECO:0000313" key="4">
    <source>
        <dbReference type="Proteomes" id="UP000618591"/>
    </source>
</evidence>
<feature type="signal peptide" evidence="1">
    <location>
        <begin position="1"/>
        <end position="25"/>
    </location>
</feature>
<dbReference type="InterPro" id="IPR014710">
    <property type="entry name" value="RmlC-like_jellyroll"/>
</dbReference>
<feature type="chain" id="PRO_5047090568" evidence="1">
    <location>
        <begin position="26"/>
        <end position="149"/>
    </location>
</feature>
<evidence type="ECO:0000259" key="2">
    <source>
        <dbReference type="Pfam" id="PF07883"/>
    </source>
</evidence>
<accession>A0ABQ1H7B3</accession>
<feature type="domain" description="Cupin type-2" evidence="2">
    <location>
        <begin position="74"/>
        <end position="142"/>
    </location>
</feature>
<dbReference type="InterPro" id="IPR013096">
    <property type="entry name" value="Cupin_2"/>
</dbReference>
<dbReference type="CDD" id="cd02208">
    <property type="entry name" value="cupin_RmlC-like"/>
    <property type="match status" value="1"/>
</dbReference>
<gene>
    <name evidence="3" type="ORF">GCM10011395_34340</name>
</gene>
<dbReference type="InterPro" id="IPR011051">
    <property type="entry name" value="RmlC_Cupin_sf"/>
</dbReference>
<name>A0ABQ1H7B3_9SPHN</name>
<proteinExistence type="predicted"/>
<dbReference type="SUPFAM" id="SSF51182">
    <property type="entry name" value="RmlC-like cupins"/>
    <property type="match status" value="1"/>
</dbReference>
<keyword evidence="4" id="KW-1185">Reference proteome</keyword>
<dbReference type="EMBL" id="BMDW01000030">
    <property type="protein sequence ID" value="GGA61101.1"/>
    <property type="molecule type" value="Genomic_DNA"/>
</dbReference>